<dbReference type="Proteomes" id="UP000018211">
    <property type="component" value="Unassembled WGS sequence"/>
</dbReference>
<evidence type="ECO:0000313" key="2">
    <source>
        <dbReference type="EMBL" id="CCO44539.1"/>
    </source>
</evidence>
<accession>A0AAV2VJF3</accession>
<dbReference type="AlphaFoldDB" id="A0AAV2VJF3"/>
<organism evidence="2 3">
    <name type="scientific">Vibrio nigripulchritudo SOn1</name>
    <dbReference type="NCBI Taxonomy" id="1238450"/>
    <lineage>
        <taxon>Bacteria</taxon>
        <taxon>Pseudomonadati</taxon>
        <taxon>Pseudomonadota</taxon>
        <taxon>Gammaproteobacteria</taxon>
        <taxon>Vibrionales</taxon>
        <taxon>Vibrionaceae</taxon>
        <taxon>Vibrio</taxon>
    </lineage>
</organism>
<evidence type="ECO:0000313" key="3">
    <source>
        <dbReference type="Proteomes" id="UP000018211"/>
    </source>
</evidence>
<dbReference type="PANTHER" id="PTHR38595:SF1">
    <property type="entry name" value="TYPE VI SECRETION SYSTEM COMPONENT TSSE1"/>
    <property type="match status" value="1"/>
</dbReference>
<protein>
    <submittedName>
        <fullName evidence="2">Type VI secretion system,lysozyme-related</fullName>
    </submittedName>
</protein>
<evidence type="ECO:0000259" key="1">
    <source>
        <dbReference type="Pfam" id="PF04965"/>
    </source>
</evidence>
<feature type="domain" description="IraD/Gp25-like" evidence="1">
    <location>
        <begin position="43"/>
        <end position="131"/>
    </location>
</feature>
<dbReference type="RefSeq" id="WP_004408937.1">
    <property type="nucleotide sequence ID" value="NZ_LK391965.1"/>
</dbReference>
<sequence>MENRSHVGNGVSLLDKLIDLDPSTTVDTQFPLSNQQVVKGLIRDVEALLNTRLSWVKVDNDLPELRQSLLTYGLPDFSSMPFSSKDGQQHLCRIVRETILEFEPRFKEVLVAIIEDKEQLDRILRLRINAVYELGKKHHELVLDSEVEPVSLGITVSESA</sequence>
<dbReference type="EMBL" id="CAOF01000020">
    <property type="protein sequence ID" value="CCO44539.1"/>
    <property type="molecule type" value="Genomic_DNA"/>
</dbReference>
<dbReference type="Pfam" id="PF04965">
    <property type="entry name" value="GPW_gp25"/>
    <property type="match status" value="1"/>
</dbReference>
<proteinExistence type="predicted"/>
<dbReference type="SUPFAM" id="SSF160719">
    <property type="entry name" value="gpW/gp25-like"/>
    <property type="match status" value="1"/>
</dbReference>
<comment type="caution">
    <text evidence="2">The sequence shown here is derived from an EMBL/GenBank/DDBJ whole genome shotgun (WGS) entry which is preliminary data.</text>
</comment>
<dbReference type="PANTHER" id="PTHR38595">
    <property type="entry name" value="CYTOPLASMIC PROTEIN-RELATED"/>
    <property type="match status" value="1"/>
</dbReference>
<name>A0AAV2VJF3_9VIBR</name>
<dbReference type="InterPro" id="IPR053176">
    <property type="entry name" value="T6SS_TssE1-like"/>
</dbReference>
<gene>
    <name evidence="2" type="ORF">VIBNISOn1_1160047</name>
</gene>
<dbReference type="InterPro" id="IPR007048">
    <property type="entry name" value="IraD/Gp25-like"/>
</dbReference>
<dbReference type="InterPro" id="IPR017737">
    <property type="entry name" value="TssE1-like"/>
</dbReference>
<reference evidence="2 3" key="1">
    <citation type="journal article" date="2013" name="ISME J.">
        <title>Comparative genomics of pathogenic lineages of Vibrio nigripulchritudo identifies virulence-associated traits.</title>
        <authorList>
            <person name="Goudenege D."/>
            <person name="Labreuche Y."/>
            <person name="Krin E."/>
            <person name="Ansquer D."/>
            <person name="Mangenot S."/>
            <person name="Calteau A."/>
            <person name="Medigue C."/>
            <person name="Mazel D."/>
            <person name="Polz M.F."/>
            <person name="Le Roux F."/>
        </authorList>
    </citation>
    <scope>NUCLEOTIDE SEQUENCE [LARGE SCALE GENOMIC DNA]</scope>
    <source>
        <strain evidence="2 3">SOn1</strain>
    </source>
</reference>
<dbReference type="NCBIfam" id="TIGR03357">
    <property type="entry name" value="VI_zyme"/>
    <property type="match status" value="1"/>
</dbReference>